<accession>A0A2S9YP93</accession>
<gene>
    <name evidence="2" type="ORF">ENSA7_34420</name>
</gene>
<comment type="caution">
    <text evidence="2">The sequence shown here is derived from an EMBL/GenBank/DDBJ whole genome shotgun (WGS) entry which is preliminary data.</text>
</comment>
<protein>
    <recommendedName>
        <fullName evidence="1">ATPase AAA-type core domain-containing protein</fullName>
    </recommendedName>
</protein>
<organism evidence="2 3">
    <name type="scientific">Enhygromyxa salina</name>
    <dbReference type="NCBI Taxonomy" id="215803"/>
    <lineage>
        <taxon>Bacteria</taxon>
        <taxon>Pseudomonadati</taxon>
        <taxon>Myxococcota</taxon>
        <taxon>Polyangia</taxon>
        <taxon>Nannocystales</taxon>
        <taxon>Nannocystaceae</taxon>
        <taxon>Enhygromyxa</taxon>
    </lineage>
</organism>
<sequence>MISSGALSGVCAGCWPMLNHYRTMELPALLVAGDTIRSWRRIGLEPDELRKPYELESDKRDSGRRAGEFPLPLRLMELTNPGYPQSNLSELGEDPDALSAEVVTKLSPIASLRKIWVDEDAERGLLTLRATLQNGEEVSARGLSDGTLRYLALVLLGLGRGTMWYVEEPENGIHPLRFADLAELLLGLATDLSEDITSDLEELGKLEEFPLRQVIVNTHSSELVREIFERSQGDLLMATTALISGPEQHSARVLRLHPIRETWRCREGERGVMLPLFNYLDATALDAATTEEG</sequence>
<evidence type="ECO:0000313" key="3">
    <source>
        <dbReference type="Proteomes" id="UP000238823"/>
    </source>
</evidence>
<dbReference type="GO" id="GO:0005524">
    <property type="term" value="F:ATP binding"/>
    <property type="evidence" value="ECO:0007669"/>
    <property type="project" value="InterPro"/>
</dbReference>
<dbReference type="Proteomes" id="UP000238823">
    <property type="component" value="Unassembled WGS sequence"/>
</dbReference>
<dbReference type="Pfam" id="PF13304">
    <property type="entry name" value="AAA_21"/>
    <property type="match status" value="1"/>
</dbReference>
<dbReference type="AlphaFoldDB" id="A0A2S9YP93"/>
<evidence type="ECO:0000259" key="1">
    <source>
        <dbReference type="Pfam" id="PF13304"/>
    </source>
</evidence>
<evidence type="ECO:0000313" key="2">
    <source>
        <dbReference type="EMBL" id="PRQ06904.1"/>
    </source>
</evidence>
<reference evidence="2 3" key="1">
    <citation type="submission" date="2018-03" db="EMBL/GenBank/DDBJ databases">
        <title>Draft Genome Sequences of the Obligatory Marine Myxobacteria Enhygromyxa salina SWB007.</title>
        <authorList>
            <person name="Poehlein A."/>
            <person name="Moghaddam J.A."/>
            <person name="Harms H."/>
            <person name="Alanjari M."/>
            <person name="Koenig G.M."/>
            <person name="Daniel R."/>
            <person name="Schaeberle T.F."/>
        </authorList>
    </citation>
    <scope>NUCLEOTIDE SEQUENCE [LARGE SCALE GENOMIC DNA]</scope>
    <source>
        <strain evidence="2 3">SWB007</strain>
    </source>
</reference>
<dbReference type="InterPro" id="IPR003959">
    <property type="entry name" value="ATPase_AAA_core"/>
</dbReference>
<name>A0A2S9YP93_9BACT</name>
<proteinExistence type="predicted"/>
<feature type="domain" description="ATPase AAA-type core" evidence="1">
    <location>
        <begin position="133"/>
        <end position="224"/>
    </location>
</feature>
<dbReference type="EMBL" id="PVNL01000064">
    <property type="protein sequence ID" value="PRQ06904.1"/>
    <property type="molecule type" value="Genomic_DNA"/>
</dbReference>
<dbReference type="GO" id="GO:0016887">
    <property type="term" value="F:ATP hydrolysis activity"/>
    <property type="evidence" value="ECO:0007669"/>
    <property type="project" value="InterPro"/>
</dbReference>